<evidence type="ECO:0000313" key="2">
    <source>
        <dbReference type="Proteomes" id="UP001144978"/>
    </source>
</evidence>
<accession>A0ACC1P2R9</accession>
<sequence length="330" mass="36466">MSTCSGRALGAGPQQAILRAAVQKMTDEGALWTDAGAYKSLNFHGSKDGGLAKREAILKACGFLCHMHLAVLGVGPEPVSPFLLLAAIEGRRALTVDRRFIEVLDPGAFKSLKPWSDWVTAGCPEPRDHLHKVTTDLGRLMMEAGINTSYIQSPQLQIPERDGLERSLACRILVGDADPATHPDFRAFQSGFNLTAVIHPHLSISSEFSSRTKSFLGTVYNRKVKSAQDFLAHLHFEMTNNATEDQTRYELLFQERLRRYLLGQGHPIHEQLEGLLNPESDSDSEAASDSAVLRATLLLSMMSGSALMPLETNWQLKVYPVLYVRIPNRD</sequence>
<comment type="caution">
    <text evidence="1">The sequence shown here is derived from an EMBL/GenBank/DDBJ whole genome shotgun (WGS) entry which is preliminary data.</text>
</comment>
<organism evidence="1 2">
    <name type="scientific">Trametes sanguinea</name>
    <dbReference type="NCBI Taxonomy" id="158606"/>
    <lineage>
        <taxon>Eukaryota</taxon>
        <taxon>Fungi</taxon>
        <taxon>Dikarya</taxon>
        <taxon>Basidiomycota</taxon>
        <taxon>Agaricomycotina</taxon>
        <taxon>Agaricomycetes</taxon>
        <taxon>Polyporales</taxon>
        <taxon>Polyporaceae</taxon>
        <taxon>Trametes</taxon>
    </lineage>
</organism>
<dbReference type="Proteomes" id="UP001144978">
    <property type="component" value="Unassembled WGS sequence"/>
</dbReference>
<protein>
    <submittedName>
        <fullName evidence="1">Uncharacterized protein</fullName>
    </submittedName>
</protein>
<keyword evidence="2" id="KW-1185">Reference proteome</keyword>
<dbReference type="EMBL" id="JANSHE010003549">
    <property type="protein sequence ID" value="KAJ2985620.1"/>
    <property type="molecule type" value="Genomic_DNA"/>
</dbReference>
<proteinExistence type="predicted"/>
<evidence type="ECO:0000313" key="1">
    <source>
        <dbReference type="EMBL" id="KAJ2985620.1"/>
    </source>
</evidence>
<gene>
    <name evidence="1" type="ORF">NUW54_g10088</name>
</gene>
<reference evidence="1" key="1">
    <citation type="submission" date="2022-08" db="EMBL/GenBank/DDBJ databases">
        <title>Genome Sequence of Pycnoporus sanguineus.</title>
        <authorList>
            <person name="Buettner E."/>
        </authorList>
    </citation>
    <scope>NUCLEOTIDE SEQUENCE</scope>
    <source>
        <strain evidence="1">CG-C14</strain>
    </source>
</reference>
<name>A0ACC1P2R9_9APHY</name>